<sequence length="279" mass="30536">MDLTSIIGVVIGVVLIVFVGIGPKDLGNFWDPASVAIVLGGTLASVVASYPFSVLKATAKHIKILFQGKRYNVQALIDTLVEMAQTARKNGLLALEEKANEQDDAFFRQGIMMIVDATEREEVRSIMENELDIMDQRHEESLGIYEKAANYAPAFGMIGTLVGLVNMLNGMDMDAGASSNIGPAMATALITTFYGCVLAHLFISPIAKKLRVRNEEELLYKQIMIEGLLAIQSGDNPKFLKEKLLTYLSYNDRSKLQDGEEGDGEEKAAKKSGGKRKKK</sequence>
<comment type="caution">
    <text evidence="16">The sequence shown here is derived from an EMBL/GenBank/DDBJ whole genome shotgun (WGS) entry which is preliminary data.</text>
</comment>
<evidence type="ECO:0000256" key="6">
    <source>
        <dbReference type="ARBA" id="ARBA00022692"/>
    </source>
</evidence>
<keyword evidence="3" id="KW-0813">Transport</keyword>
<dbReference type="InterPro" id="IPR046786">
    <property type="entry name" value="MotA_N"/>
</dbReference>
<feature type="transmembrane region" description="Helical" evidence="13">
    <location>
        <begin position="181"/>
        <end position="203"/>
    </location>
</feature>
<evidence type="ECO:0000256" key="12">
    <source>
        <dbReference type="SAM" id="MobiDB-lite"/>
    </source>
</evidence>
<feature type="domain" description="MotA/TolQ/ExbB proton channel" evidence="14">
    <location>
        <begin position="99"/>
        <end position="220"/>
    </location>
</feature>
<dbReference type="InterPro" id="IPR002898">
    <property type="entry name" value="MotA_ExbB_proton_chnl"/>
</dbReference>
<dbReference type="InterPro" id="IPR000540">
    <property type="entry name" value="Flag_MotA_CS"/>
</dbReference>
<comment type="similarity">
    <text evidence="2">Belongs to the MotA family.</text>
</comment>
<keyword evidence="17" id="KW-1185">Reference proteome</keyword>
<dbReference type="PANTHER" id="PTHR30433">
    <property type="entry name" value="CHEMOTAXIS PROTEIN MOTA"/>
    <property type="match status" value="1"/>
</dbReference>
<keyword evidence="8" id="KW-0375">Hydrogen ion transport</keyword>
<evidence type="ECO:0000313" key="16">
    <source>
        <dbReference type="EMBL" id="MEQ2579334.1"/>
    </source>
</evidence>
<keyword evidence="9 13" id="KW-1133">Transmembrane helix</keyword>
<keyword evidence="10" id="KW-0406">Ion transport</keyword>
<keyword evidence="11 13" id="KW-0472">Membrane</keyword>
<evidence type="ECO:0000256" key="7">
    <source>
        <dbReference type="ARBA" id="ARBA00022779"/>
    </source>
</evidence>
<dbReference type="PROSITE" id="PS01307">
    <property type="entry name" value="MOTA"/>
    <property type="match status" value="1"/>
</dbReference>
<dbReference type="EMBL" id="JBBMFC010000019">
    <property type="protein sequence ID" value="MEQ2579334.1"/>
    <property type="molecule type" value="Genomic_DNA"/>
</dbReference>
<organism evidence="16 17">
    <name type="scientific">Hominiventricola aquisgranensis</name>
    <dbReference type="NCBI Taxonomy" id="3133164"/>
    <lineage>
        <taxon>Bacteria</taxon>
        <taxon>Bacillati</taxon>
        <taxon>Bacillota</taxon>
        <taxon>Clostridia</taxon>
        <taxon>Lachnospirales</taxon>
        <taxon>Lachnospiraceae</taxon>
        <taxon>Hominiventricola</taxon>
    </lineage>
</organism>
<feature type="transmembrane region" description="Helical" evidence="13">
    <location>
        <begin position="151"/>
        <end position="169"/>
    </location>
</feature>
<evidence type="ECO:0000313" key="17">
    <source>
        <dbReference type="Proteomes" id="UP001470288"/>
    </source>
</evidence>
<evidence type="ECO:0000256" key="13">
    <source>
        <dbReference type="SAM" id="Phobius"/>
    </source>
</evidence>
<evidence type="ECO:0000256" key="10">
    <source>
        <dbReference type="ARBA" id="ARBA00023065"/>
    </source>
</evidence>
<accession>A0ABV1I2C3</accession>
<evidence type="ECO:0000259" key="15">
    <source>
        <dbReference type="Pfam" id="PF20560"/>
    </source>
</evidence>
<evidence type="ECO:0000256" key="3">
    <source>
        <dbReference type="ARBA" id="ARBA00022448"/>
    </source>
</evidence>
<comment type="subcellular location">
    <subcellularLocation>
        <location evidence="1">Cell membrane</location>
        <topology evidence="1">Multi-pass membrane protein</topology>
    </subcellularLocation>
</comment>
<proteinExistence type="inferred from homology"/>
<dbReference type="RefSeq" id="WP_349144650.1">
    <property type="nucleotide sequence ID" value="NZ_JBBMFC010000019.1"/>
</dbReference>
<dbReference type="Pfam" id="PF20560">
    <property type="entry name" value="MotA_N"/>
    <property type="match status" value="1"/>
</dbReference>
<evidence type="ECO:0000256" key="4">
    <source>
        <dbReference type="ARBA" id="ARBA00022475"/>
    </source>
</evidence>
<evidence type="ECO:0000259" key="14">
    <source>
        <dbReference type="Pfam" id="PF01618"/>
    </source>
</evidence>
<reference evidence="16 17" key="1">
    <citation type="submission" date="2024-03" db="EMBL/GenBank/DDBJ databases">
        <title>Human intestinal bacterial collection.</title>
        <authorList>
            <person name="Pauvert C."/>
            <person name="Hitch T.C.A."/>
            <person name="Clavel T."/>
        </authorList>
    </citation>
    <scope>NUCLEOTIDE SEQUENCE [LARGE SCALE GENOMIC DNA]</scope>
    <source>
        <strain evidence="16 17">CLA-AA-H78B</strain>
    </source>
</reference>
<protein>
    <submittedName>
        <fullName evidence="16">Motility protein A</fullName>
    </submittedName>
</protein>
<keyword evidence="7" id="KW-0283">Flagellar rotation</keyword>
<feature type="region of interest" description="Disordered" evidence="12">
    <location>
        <begin position="255"/>
        <end position="279"/>
    </location>
</feature>
<evidence type="ECO:0000256" key="9">
    <source>
        <dbReference type="ARBA" id="ARBA00022989"/>
    </source>
</evidence>
<feature type="compositionally biased region" description="Basic residues" evidence="12">
    <location>
        <begin position="270"/>
        <end position="279"/>
    </location>
</feature>
<evidence type="ECO:0000256" key="1">
    <source>
        <dbReference type="ARBA" id="ARBA00004651"/>
    </source>
</evidence>
<dbReference type="Proteomes" id="UP001470288">
    <property type="component" value="Unassembled WGS sequence"/>
</dbReference>
<dbReference type="InterPro" id="IPR047055">
    <property type="entry name" value="MotA-like"/>
</dbReference>
<name>A0ABV1I2C3_9FIRM</name>
<keyword evidence="6 13" id="KW-0812">Transmembrane</keyword>
<feature type="transmembrane region" description="Helical" evidence="13">
    <location>
        <begin position="5"/>
        <end position="23"/>
    </location>
</feature>
<keyword evidence="4" id="KW-1003">Cell membrane</keyword>
<evidence type="ECO:0000256" key="11">
    <source>
        <dbReference type="ARBA" id="ARBA00023136"/>
    </source>
</evidence>
<feature type="domain" description="Motility protein A N-terminal" evidence="15">
    <location>
        <begin position="7"/>
        <end position="89"/>
    </location>
</feature>
<dbReference type="Pfam" id="PF01618">
    <property type="entry name" value="MotA_ExbB"/>
    <property type="match status" value="1"/>
</dbReference>
<evidence type="ECO:0000256" key="5">
    <source>
        <dbReference type="ARBA" id="ARBA00022500"/>
    </source>
</evidence>
<gene>
    <name evidence="16" type="ORF">WMO62_10925</name>
</gene>
<keyword evidence="5" id="KW-0145">Chemotaxis</keyword>
<feature type="transmembrane region" description="Helical" evidence="13">
    <location>
        <begin position="35"/>
        <end position="55"/>
    </location>
</feature>
<evidence type="ECO:0000256" key="8">
    <source>
        <dbReference type="ARBA" id="ARBA00022781"/>
    </source>
</evidence>
<evidence type="ECO:0000256" key="2">
    <source>
        <dbReference type="ARBA" id="ARBA00008038"/>
    </source>
</evidence>